<sequence length="665" mass="76351">MRLINTRSLKLEEFNEVNRPSYAILSHTWGDEEITFQQMQDDTSQHARKAGYQKIVRTCKIALYYDLEYAWVDTCCIDKTSSAELSEAINSMFRWYEDAQICYAYLPGVYDPSDGEIAVVQSRWFTRGWTLQELIAPRHLVFYTFNWKYIGSRSNLGKAISNATGIDERLLQNGRAEAGPILRSSSIAQRMSWASGRQTTRTEDLAYCLLGIFDINMPLLYGEGNKAFTRLQEEIIRHTDDQSIFAWGLRRGLTQIFKFDKRTSILAPSPAAFSASGDIVQVDTGEESAPFSLTNRGIRIDLRVRRIGGQPYGIIPCGQNKATNLLMIKLEELHGNRFFRANYAPVAWTSHLVWKRTPIFPVYLMTVPPPEKYQIPPGSFLVKLLSRDIAVYSVSEGYTWSPTTGVITMDEPEDRFGRESELRLILKPIHCGAIVDSHSLTISAWVRRPSRCTGECEWVTYDATYSSLDKDLRNTSPDYGTFFAKVERQAVFGQRAIVVEVFSWEVPDPISESLLWARMRLSRLLDRCIFGVLGARGAWPIILLFERMQEAILHKPLLILATTIIMWPGRDFRFESWLMEGMRDIISSAFETKSTLYGALYLLAVWLNFPIFHSLHPVLEVLIWVMLWPYLSTLTIKVLFWTFMVPMLGISRYVSWTRRLGERGH</sequence>
<dbReference type="Proteomes" id="UP001065298">
    <property type="component" value="Chromosome 11"/>
</dbReference>
<name>A0ACC0QHX2_9HYPO</name>
<evidence type="ECO:0000313" key="1">
    <source>
        <dbReference type="EMBL" id="KAI8652778.1"/>
    </source>
</evidence>
<reference evidence="1" key="1">
    <citation type="submission" date="2022-06" db="EMBL/GenBank/DDBJ databases">
        <title>Fusarium solani species complex genomes reveal bases of compartmentalisation and animal pathogenesis.</title>
        <authorList>
            <person name="Tsai I.J."/>
        </authorList>
    </citation>
    <scope>NUCLEOTIDE SEQUENCE</scope>
    <source>
        <strain evidence="1">Fu6.1</strain>
    </source>
</reference>
<gene>
    <name evidence="1" type="ORF">NCS57_01343100</name>
</gene>
<dbReference type="EMBL" id="CM046513">
    <property type="protein sequence ID" value="KAI8652778.1"/>
    <property type="molecule type" value="Genomic_DNA"/>
</dbReference>
<protein>
    <submittedName>
        <fullName evidence="1">HET domain-containing protein</fullName>
    </submittedName>
</protein>
<evidence type="ECO:0000313" key="2">
    <source>
        <dbReference type="Proteomes" id="UP001065298"/>
    </source>
</evidence>
<accession>A0ACC0QHX2</accession>
<comment type="caution">
    <text evidence="1">The sequence shown here is derived from an EMBL/GenBank/DDBJ whole genome shotgun (WGS) entry which is preliminary data.</text>
</comment>
<organism evidence="1 2">
    <name type="scientific">Fusarium keratoplasticum</name>
    <dbReference type="NCBI Taxonomy" id="1328300"/>
    <lineage>
        <taxon>Eukaryota</taxon>
        <taxon>Fungi</taxon>
        <taxon>Dikarya</taxon>
        <taxon>Ascomycota</taxon>
        <taxon>Pezizomycotina</taxon>
        <taxon>Sordariomycetes</taxon>
        <taxon>Hypocreomycetidae</taxon>
        <taxon>Hypocreales</taxon>
        <taxon>Nectriaceae</taxon>
        <taxon>Fusarium</taxon>
        <taxon>Fusarium solani species complex</taxon>
    </lineage>
</organism>
<proteinExistence type="predicted"/>
<keyword evidence="2" id="KW-1185">Reference proteome</keyword>